<accession>A0A016VTU4</accession>
<dbReference type="OrthoDB" id="10653201at2759"/>
<evidence type="ECO:0000256" key="1">
    <source>
        <dbReference type="SAM" id="Phobius"/>
    </source>
</evidence>
<evidence type="ECO:0000313" key="3">
    <source>
        <dbReference type="Proteomes" id="UP000024635"/>
    </source>
</evidence>
<reference evidence="3" key="1">
    <citation type="journal article" date="2015" name="Nat. Genet.">
        <title>The genome and transcriptome of the zoonotic hookworm Ancylostoma ceylanicum identify infection-specific gene families.</title>
        <authorList>
            <person name="Schwarz E.M."/>
            <person name="Hu Y."/>
            <person name="Antoshechkin I."/>
            <person name="Miller M.M."/>
            <person name="Sternberg P.W."/>
            <person name="Aroian R.V."/>
        </authorList>
    </citation>
    <scope>NUCLEOTIDE SEQUENCE</scope>
    <source>
        <strain evidence="3">HY135</strain>
    </source>
</reference>
<keyword evidence="1" id="KW-1133">Transmembrane helix</keyword>
<protein>
    <recommendedName>
        <fullName evidence="4">Receptor L-domain domain-containing protein</fullName>
    </recommendedName>
</protein>
<keyword evidence="3" id="KW-1185">Reference proteome</keyword>
<keyword evidence="1" id="KW-0812">Transmembrane</keyword>
<evidence type="ECO:0000313" key="2">
    <source>
        <dbReference type="EMBL" id="EYC30835.1"/>
    </source>
</evidence>
<dbReference type="EMBL" id="JARK01001340">
    <property type="protein sequence ID" value="EYC30835.1"/>
    <property type="molecule type" value="Genomic_DNA"/>
</dbReference>
<name>A0A016VTU4_9BILA</name>
<keyword evidence="1" id="KW-0472">Membrane</keyword>
<sequence>MCIIVEFSTITTLDLSFIKNITSTCSAPALSINQNPDLTMVKFDTEFLATATPNSIAIRGNPRLSSKAISSYKELTKDQDIQEFGECAMPHFLWSLKQLSGCSSVYGTIYVNTTTEEVLETDASISFTGCVLIVESTLTNVDFLKHFVNFKLVERLCDHAHRLYSRGCEQNELAMWVIAIVEAMSIDRHTPLLSSLFRGGSPHLHYPCGDRRLLSRPQQPPAVVAIAIAGEVWGFFIAYFTATLSLRSSRETAHMLSRYPTQIV</sequence>
<feature type="transmembrane region" description="Helical" evidence="1">
    <location>
        <begin position="222"/>
        <end position="246"/>
    </location>
</feature>
<gene>
    <name evidence="2" type="primary">Acey_s0004.g1798</name>
    <name evidence="2" type="ORF">Y032_0004g1798</name>
</gene>
<comment type="caution">
    <text evidence="2">The sequence shown here is derived from an EMBL/GenBank/DDBJ whole genome shotgun (WGS) entry which is preliminary data.</text>
</comment>
<dbReference type="AlphaFoldDB" id="A0A016VTU4"/>
<proteinExistence type="predicted"/>
<dbReference type="Proteomes" id="UP000024635">
    <property type="component" value="Unassembled WGS sequence"/>
</dbReference>
<evidence type="ECO:0008006" key="4">
    <source>
        <dbReference type="Google" id="ProtNLM"/>
    </source>
</evidence>
<organism evidence="2 3">
    <name type="scientific">Ancylostoma ceylanicum</name>
    <dbReference type="NCBI Taxonomy" id="53326"/>
    <lineage>
        <taxon>Eukaryota</taxon>
        <taxon>Metazoa</taxon>
        <taxon>Ecdysozoa</taxon>
        <taxon>Nematoda</taxon>
        <taxon>Chromadorea</taxon>
        <taxon>Rhabditida</taxon>
        <taxon>Rhabditina</taxon>
        <taxon>Rhabditomorpha</taxon>
        <taxon>Strongyloidea</taxon>
        <taxon>Ancylostomatidae</taxon>
        <taxon>Ancylostomatinae</taxon>
        <taxon>Ancylostoma</taxon>
    </lineage>
</organism>